<evidence type="ECO:0000313" key="1">
    <source>
        <dbReference type="EMBL" id="MFD0799241.1"/>
    </source>
</evidence>
<name>A0ABW3B7E1_9FLAO</name>
<protein>
    <submittedName>
        <fullName evidence="1">Uncharacterized protein</fullName>
    </submittedName>
</protein>
<dbReference type="EMBL" id="JBHTHY010000022">
    <property type="protein sequence ID" value="MFD0799241.1"/>
    <property type="molecule type" value="Genomic_DNA"/>
</dbReference>
<evidence type="ECO:0000313" key="2">
    <source>
        <dbReference type="Proteomes" id="UP001597012"/>
    </source>
</evidence>
<gene>
    <name evidence="1" type="ORF">ACFQZJ_17350</name>
</gene>
<organism evidence="1 2">
    <name type="scientific">Maribacter chungangensis</name>
    <dbReference type="NCBI Taxonomy" id="1069117"/>
    <lineage>
        <taxon>Bacteria</taxon>
        <taxon>Pseudomonadati</taxon>
        <taxon>Bacteroidota</taxon>
        <taxon>Flavobacteriia</taxon>
        <taxon>Flavobacteriales</taxon>
        <taxon>Flavobacteriaceae</taxon>
        <taxon>Maribacter</taxon>
    </lineage>
</organism>
<dbReference type="Proteomes" id="UP001597012">
    <property type="component" value="Unassembled WGS sequence"/>
</dbReference>
<proteinExistence type="predicted"/>
<comment type="caution">
    <text evidence="1">The sequence shown here is derived from an EMBL/GenBank/DDBJ whole genome shotgun (WGS) entry which is preliminary data.</text>
</comment>
<dbReference type="RefSeq" id="WP_379936170.1">
    <property type="nucleotide sequence ID" value="NZ_JBHTHY010000022.1"/>
</dbReference>
<accession>A0ABW3B7E1</accession>
<reference evidence="2" key="1">
    <citation type="journal article" date="2019" name="Int. J. Syst. Evol. Microbiol.">
        <title>The Global Catalogue of Microorganisms (GCM) 10K type strain sequencing project: providing services to taxonomists for standard genome sequencing and annotation.</title>
        <authorList>
            <consortium name="The Broad Institute Genomics Platform"/>
            <consortium name="The Broad Institute Genome Sequencing Center for Infectious Disease"/>
            <person name="Wu L."/>
            <person name="Ma J."/>
        </authorList>
    </citation>
    <scope>NUCLEOTIDE SEQUENCE [LARGE SCALE GENOMIC DNA]</scope>
    <source>
        <strain evidence="2">CCUG 61948</strain>
    </source>
</reference>
<sequence>MKKIILLIYCCTLVCCTNDNTGLPIITACNVTNPIENLSWLQAQVNQITENESDVAPFFYIEIAEYKGETIFISNNCCAICGTIVPIYNCSGELLGLLNDEIKIKEVINAQTIFSRPDSPCK</sequence>
<keyword evidence="2" id="KW-1185">Reference proteome</keyword>